<evidence type="ECO:0000313" key="2">
    <source>
        <dbReference type="EMBL" id="BDG06378.1"/>
    </source>
</evidence>
<proteinExistence type="predicted"/>
<evidence type="ECO:0008006" key="4">
    <source>
        <dbReference type="Google" id="ProtNLM"/>
    </source>
</evidence>
<name>A0ABN6N2Y8_9BACT</name>
<organism evidence="2 3">
    <name type="scientific">Anaeromyxobacter oryzae</name>
    <dbReference type="NCBI Taxonomy" id="2918170"/>
    <lineage>
        <taxon>Bacteria</taxon>
        <taxon>Pseudomonadati</taxon>
        <taxon>Myxococcota</taxon>
        <taxon>Myxococcia</taxon>
        <taxon>Myxococcales</taxon>
        <taxon>Cystobacterineae</taxon>
        <taxon>Anaeromyxobacteraceae</taxon>
        <taxon>Anaeromyxobacter</taxon>
    </lineage>
</organism>
<evidence type="ECO:0000313" key="3">
    <source>
        <dbReference type="Proteomes" id="UP001162891"/>
    </source>
</evidence>
<protein>
    <recommendedName>
        <fullName evidence="4">GYF domain-containing protein</fullName>
    </recommendedName>
</protein>
<accession>A0ABN6N2Y8</accession>
<dbReference type="RefSeq" id="WP_248356029.1">
    <property type="nucleotide sequence ID" value="NZ_AP025591.1"/>
</dbReference>
<keyword evidence="3" id="KW-1185">Reference proteome</keyword>
<dbReference type="Proteomes" id="UP001162891">
    <property type="component" value="Chromosome"/>
</dbReference>
<keyword evidence="1" id="KW-0472">Membrane</keyword>
<feature type="transmembrane region" description="Helical" evidence="1">
    <location>
        <begin position="72"/>
        <end position="91"/>
    </location>
</feature>
<keyword evidence="1" id="KW-1133">Transmembrane helix</keyword>
<reference evidence="3" key="1">
    <citation type="journal article" date="2022" name="Int. J. Syst. Evol. Microbiol.">
        <title>Anaeromyxobacter oryzae sp. nov., Anaeromyxobacter diazotrophicus sp. nov. and Anaeromyxobacter paludicola sp. nov., isolated from paddy soils.</title>
        <authorList>
            <person name="Itoh H."/>
            <person name="Xu Z."/>
            <person name="Mise K."/>
            <person name="Masuda Y."/>
            <person name="Ushijima N."/>
            <person name="Hayakawa C."/>
            <person name="Shiratori Y."/>
            <person name="Senoo K."/>
        </authorList>
    </citation>
    <scope>NUCLEOTIDE SEQUENCE [LARGE SCALE GENOMIC DNA]</scope>
    <source>
        <strain evidence="3">Red232</strain>
    </source>
</reference>
<evidence type="ECO:0000256" key="1">
    <source>
        <dbReference type="SAM" id="Phobius"/>
    </source>
</evidence>
<sequence length="92" mass="10298">MTRAVMRYRVKDASGRELVVPSLRDLHHLYAHGFLSDDDLVRSETSERWVRVGSMRALDGVREIRSERPGRMIAIVAALVTLAAAIGLLLAR</sequence>
<keyword evidence="1" id="KW-0812">Transmembrane</keyword>
<gene>
    <name evidence="2" type="ORF">AMOR_53740</name>
</gene>
<dbReference type="EMBL" id="AP025591">
    <property type="protein sequence ID" value="BDG06378.1"/>
    <property type="molecule type" value="Genomic_DNA"/>
</dbReference>